<protein>
    <submittedName>
        <fullName evidence="3">Uncharacterized protein</fullName>
    </submittedName>
</protein>
<keyword evidence="4" id="KW-1185">Reference proteome</keyword>
<evidence type="ECO:0000256" key="2">
    <source>
        <dbReference type="SAM" id="Phobius"/>
    </source>
</evidence>
<dbReference type="KEGG" id="srn:A4G23_03398"/>
<feature type="region of interest" description="Disordered" evidence="1">
    <location>
        <begin position="178"/>
        <end position="228"/>
    </location>
</feature>
<gene>
    <name evidence="3" type="ORF">A4G23_03398</name>
</gene>
<organism evidence="3 4">
    <name type="scientific">Streptomyces rubrolavendulae</name>
    <dbReference type="NCBI Taxonomy" id="285473"/>
    <lineage>
        <taxon>Bacteria</taxon>
        <taxon>Bacillati</taxon>
        <taxon>Actinomycetota</taxon>
        <taxon>Actinomycetes</taxon>
        <taxon>Kitasatosporales</taxon>
        <taxon>Streptomycetaceae</taxon>
        <taxon>Streptomyces</taxon>
    </lineage>
</organism>
<keyword evidence="2" id="KW-1133">Transmembrane helix</keyword>
<keyword evidence="2" id="KW-0812">Transmembrane</keyword>
<feature type="compositionally biased region" description="Low complexity" evidence="1">
    <location>
        <begin position="178"/>
        <end position="199"/>
    </location>
</feature>
<dbReference type="STRING" id="285473.A4G23_03398"/>
<dbReference type="RefSeq" id="WP_335743878.1">
    <property type="nucleotide sequence ID" value="NZ_CP017316.1"/>
</dbReference>
<evidence type="ECO:0000313" key="3">
    <source>
        <dbReference type="EMBL" id="AOT60523.1"/>
    </source>
</evidence>
<feature type="compositionally biased region" description="Low complexity" evidence="1">
    <location>
        <begin position="107"/>
        <end position="131"/>
    </location>
</feature>
<feature type="transmembrane region" description="Helical" evidence="2">
    <location>
        <begin position="154"/>
        <end position="176"/>
    </location>
</feature>
<dbReference type="EMBL" id="CP017316">
    <property type="protein sequence ID" value="AOT60523.1"/>
    <property type="molecule type" value="Genomic_DNA"/>
</dbReference>
<keyword evidence="2" id="KW-0472">Membrane</keyword>
<accession>A0A1D8G529</accession>
<evidence type="ECO:0000313" key="4">
    <source>
        <dbReference type="Proteomes" id="UP000095349"/>
    </source>
</evidence>
<proteinExistence type="predicted"/>
<feature type="compositionally biased region" description="Gly residues" evidence="1">
    <location>
        <begin position="29"/>
        <end position="38"/>
    </location>
</feature>
<reference evidence="3 4" key="1">
    <citation type="submission" date="2016-09" db="EMBL/GenBank/DDBJ databases">
        <title>Streptomyces rubrolavendulae MJM4426 Genome sequencing and assembly.</title>
        <authorList>
            <person name="Kim J.-G."/>
        </authorList>
    </citation>
    <scope>NUCLEOTIDE SEQUENCE [LARGE SCALE GENOMIC DNA]</scope>
    <source>
        <strain evidence="3 4">MJM4426</strain>
    </source>
</reference>
<dbReference type="Proteomes" id="UP000095349">
    <property type="component" value="Chromosome"/>
</dbReference>
<sequence length="404" mass="41064">MSYGGQRGPQDQPDDGRGAYGEGHRGDGAPQGQGGPGYGYPHPQDGPAYGYPHHQSHGPAHDQSRPGYGYPHGQGEPGYGYPHAQGDPRSQGHDRPAYGYPHPHTQQPPAGQAPAFGQGPAFGQAPAFGGQDDATPDWSALAEESEARQRRRRWLLAGGGVLATAAIATVVAVAVVSTDKGSPGPTGAASGSASLPGGAELPTDAAGPQPSFSSVAPPPPPDPMDFISSAAKDKAPLSAQDLFPGKKLTFGDRVYTKGATGSTTQCASVGKGGLGAVLEQHGCTRVIRATYTRDGVAVTVGVALFADQAAALKAKEGARGGIVPLAGDGVGDFCRATVCLRRSNALGRYAYFTQAGFTSGKKVTQSDTAVFRTSDDLAAFTVSQIHARGRAQASAAATAPAGGQ</sequence>
<evidence type="ECO:0000256" key="1">
    <source>
        <dbReference type="SAM" id="MobiDB-lite"/>
    </source>
</evidence>
<feature type="region of interest" description="Disordered" evidence="1">
    <location>
        <begin position="1"/>
        <end position="145"/>
    </location>
</feature>
<feature type="compositionally biased region" description="Basic and acidic residues" evidence="1">
    <location>
        <begin position="14"/>
        <end position="27"/>
    </location>
</feature>
<name>A0A1D8G529_9ACTN</name>
<dbReference type="PATRIC" id="fig|285473.5.peg.3554"/>
<dbReference type="AlphaFoldDB" id="A0A1D8G529"/>